<dbReference type="PANTHER" id="PTHR21634:SF9">
    <property type="entry name" value="RE13835P"/>
    <property type="match status" value="1"/>
</dbReference>
<dbReference type="PANTHER" id="PTHR21634">
    <property type="entry name" value="RE13835P"/>
    <property type="match status" value="1"/>
</dbReference>
<dbReference type="GO" id="GO:0042030">
    <property type="term" value="F:ATPase inhibitor activity"/>
    <property type="evidence" value="ECO:0007669"/>
    <property type="project" value="TreeGrafter"/>
</dbReference>
<evidence type="ECO:0000313" key="3">
    <source>
        <dbReference type="EMBL" id="CAI5448909.1"/>
    </source>
</evidence>
<organism evidence="3 4">
    <name type="scientific">Caenorhabditis angaria</name>
    <dbReference type="NCBI Taxonomy" id="860376"/>
    <lineage>
        <taxon>Eukaryota</taxon>
        <taxon>Metazoa</taxon>
        <taxon>Ecdysozoa</taxon>
        <taxon>Nematoda</taxon>
        <taxon>Chromadorea</taxon>
        <taxon>Rhabditida</taxon>
        <taxon>Rhabditina</taxon>
        <taxon>Rhabditomorpha</taxon>
        <taxon>Rhabditoidea</taxon>
        <taxon>Rhabditidae</taxon>
        <taxon>Peloderinae</taxon>
        <taxon>Caenorhabditis</taxon>
    </lineage>
</organism>
<dbReference type="AlphaFoldDB" id="A0A9P1IPY4"/>
<feature type="compositionally biased region" description="Polar residues" evidence="1">
    <location>
        <begin position="219"/>
        <end position="232"/>
    </location>
</feature>
<dbReference type="OrthoDB" id="10051712at2759"/>
<dbReference type="GO" id="GO:0005737">
    <property type="term" value="C:cytoplasm"/>
    <property type="evidence" value="ECO:0007669"/>
    <property type="project" value="UniProtKB-ARBA"/>
</dbReference>
<proteinExistence type="predicted"/>
<evidence type="ECO:0000313" key="4">
    <source>
        <dbReference type="Proteomes" id="UP001152747"/>
    </source>
</evidence>
<feature type="compositionally biased region" description="Basic and acidic residues" evidence="1">
    <location>
        <begin position="588"/>
        <end position="599"/>
    </location>
</feature>
<dbReference type="InterPro" id="IPR028085">
    <property type="entry name" value="FNIP_mid_dom"/>
</dbReference>
<feature type="region of interest" description="Disordered" evidence="1">
    <location>
        <begin position="275"/>
        <end position="309"/>
    </location>
</feature>
<dbReference type="EMBL" id="CANHGI010000004">
    <property type="protein sequence ID" value="CAI5448909.1"/>
    <property type="molecule type" value="Genomic_DNA"/>
</dbReference>
<dbReference type="GO" id="GO:0051087">
    <property type="term" value="F:protein-folding chaperone binding"/>
    <property type="evidence" value="ECO:0007669"/>
    <property type="project" value="TreeGrafter"/>
</dbReference>
<feature type="compositionally biased region" description="Low complexity" evidence="1">
    <location>
        <begin position="85"/>
        <end position="97"/>
    </location>
</feature>
<feature type="region of interest" description="Disordered" evidence="1">
    <location>
        <begin position="66"/>
        <end position="97"/>
    </location>
</feature>
<comment type="caution">
    <text evidence="3">The sequence shown here is derived from an EMBL/GenBank/DDBJ whole genome shotgun (WGS) entry which is preliminary data.</text>
</comment>
<dbReference type="InterPro" id="IPR028086">
    <property type="entry name" value="FNIP_C_dom"/>
</dbReference>
<protein>
    <recommendedName>
        <fullName evidence="2">UDENN FNIP1/2-type domain-containing protein</fullName>
    </recommendedName>
</protein>
<evidence type="ECO:0000256" key="1">
    <source>
        <dbReference type="SAM" id="MobiDB-lite"/>
    </source>
</evidence>
<dbReference type="Pfam" id="PF14638">
    <property type="entry name" value="FNIP_C"/>
    <property type="match status" value="1"/>
</dbReference>
<dbReference type="PROSITE" id="PS51836">
    <property type="entry name" value="DENN_FNIP12"/>
    <property type="match status" value="1"/>
</dbReference>
<evidence type="ECO:0000259" key="2">
    <source>
        <dbReference type="PROSITE" id="PS51836"/>
    </source>
</evidence>
<feature type="region of interest" description="Disordered" evidence="1">
    <location>
        <begin position="210"/>
        <end position="232"/>
    </location>
</feature>
<feature type="region of interest" description="Disordered" evidence="1">
    <location>
        <begin position="674"/>
        <end position="694"/>
    </location>
</feature>
<name>A0A9P1IPY4_9PELO</name>
<accession>A0A9P1IPY4</accession>
<dbReference type="InterPro" id="IPR037545">
    <property type="entry name" value="DENN_FNIP1/2"/>
</dbReference>
<gene>
    <name evidence="3" type="ORF">CAMP_LOCUS11546</name>
</gene>
<sequence>MTYIDYSCYSNYYSFKNACHDFSHFFRRKDVGPILKTLSLKKVPAHRRQHSTGSFKPGLPPIAPRLSAPTVTIGTGTTTRRRESNNNNHSNIRNGAGVSTSSNIPDLCTQSMALLDPENIRMVLIDVDSKCLYDTTTVIPIRNSTTIAKNAKNLSVCKKFELLKRRKDTRILTQLLFGAVPTESGSETFKIHILDDEEKILVSKTFYMPKPDRNKRTTSENQTVSSDSDSQMTIKSLDGWQMRTHVTRSTTSTPEQFTRVRHVSINLTEDESTADCSISSSCAPRAFSPPHRLSRNRRRQMAAKTSLSENGACLKSRSRLSSMNSSQTEDEHSNDRHVALGLLFPGAQRHFLFQHMPLIEAEMSRFEARMINIGQNPPSFFINTHNAWNDFVNTICCLHNAPRLRNPVWLSLNEHVDEEKIIAKQFCDQLAYLLKKYETKETGYFFSNLVSTILMHHMSWVASVASPPLARNDRQIQKSTSMLFGMATNEDAHALGYNAHMAQYLELSGSCGPHRSAKTVICGDDAELMSTICQVLSFFIRCSAVQHVDEDKIEKSSWELPIEQAFSPIDDDDATLGTSPIEIPSPPTEDKSSDEDRRSFVQHQQQRRKLRREAATQPKNTPNMMPPNGSPSSSVDSLPSVVTQTAAICVIADDNVSAITIIDRIEYPPCCDHHSTTDDEDTASHSDLWSPRPSSDGLGRSLFAGPLNTYCPHFVVSSILKSQVNMPETIMKMFEEVRCADTPCHRAVAAASNPNLSSPIPSTSPYDVQLPENVLIMADIDELSVKVISSEGFDEVTSPPEVIVSMFESFVTLYNDPLNLGTDFILSCIEDELGQIVGKSLTLVEMVARDGEAPELTPERVRTIVGCDYSDLRLIVNVAAVYCPPVLSSVFG</sequence>
<dbReference type="Proteomes" id="UP001152747">
    <property type="component" value="Unassembled WGS sequence"/>
</dbReference>
<reference evidence="3" key="1">
    <citation type="submission" date="2022-11" db="EMBL/GenBank/DDBJ databases">
        <authorList>
            <person name="Kikuchi T."/>
        </authorList>
    </citation>
    <scope>NUCLEOTIDE SEQUENCE</scope>
    <source>
        <strain evidence="3">PS1010</strain>
    </source>
</reference>
<feature type="domain" description="UDENN FNIP1/2-type" evidence="2">
    <location>
        <begin position="115"/>
        <end position="882"/>
    </location>
</feature>
<dbReference type="Pfam" id="PF14637">
    <property type="entry name" value="FNIP_M"/>
    <property type="match status" value="1"/>
</dbReference>
<feature type="region of interest" description="Disordered" evidence="1">
    <location>
        <begin position="568"/>
        <end position="638"/>
    </location>
</feature>
<keyword evidence="4" id="KW-1185">Reference proteome</keyword>
<feature type="compositionally biased region" description="Basic residues" evidence="1">
    <location>
        <begin position="292"/>
        <end position="301"/>
    </location>
</feature>